<dbReference type="InterPro" id="IPR000182">
    <property type="entry name" value="GNAT_dom"/>
</dbReference>
<dbReference type="CDD" id="cd04301">
    <property type="entry name" value="NAT_SF"/>
    <property type="match status" value="1"/>
</dbReference>
<evidence type="ECO:0000313" key="4">
    <source>
        <dbReference type="EMBL" id="KPX68286.1"/>
    </source>
</evidence>
<organism evidence="4 5">
    <name type="scientific">Pseudomonas amygdali pv. lachrymans</name>
    <name type="common">Pseudomonas syringae pv. lachrymans</name>
    <dbReference type="NCBI Taxonomy" id="53707"/>
    <lineage>
        <taxon>Bacteria</taxon>
        <taxon>Pseudomonadati</taxon>
        <taxon>Pseudomonadota</taxon>
        <taxon>Gammaproteobacteria</taxon>
        <taxon>Pseudomonadales</taxon>
        <taxon>Pseudomonadaceae</taxon>
        <taxon>Pseudomonas</taxon>
        <taxon>Pseudomonas amygdali</taxon>
    </lineage>
</organism>
<reference evidence="4 5" key="1">
    <citation type="submission" date="2015-09" db="EMBL/GenBank/DDBJ databases">
        <title>Genome announcement of multiple Pseudomonas syringae strains.</title>
        <authorList>
            <person name="Thakur S."/>
            <person name="Wang P.W."/>
            <person name="Gong Y."/>
            <person name="Weir B.S."/>
            <person name="Guttman D.S."/>
        </authorList>
    </citation>
    <scope>NUCLEOTIDE SEQUENCE [LARGE SCALE GENOMIC DNA]</scope>
    <source>
        <strain evidence="4 5">ICMP3507</strain>
    </source>
</reference>
<dbReference type="InterPro" id="IPR050832">
    <property type="entry name" value="Bact_Acetyltransf"/>
</dbReference>
<evidence type="ECO:0000256" key="2">
    <source>
        <dbReference type="ARBA" id="ARBA00023315"/>
    </source>
</evidence>
<dbReference type="EMBL" id="LJQP01000238">
    <property type="protein sequence ID" value="KPX68286.1"/>
    <property type="molecule type" value="Genomic_DNA"/>
</dbReference>
<sequence>MPRPCCRARPYVGYDSRVCLPDPGPACLIIKPLLSTIALREAVPADVICLSALGMQVFLDTYATQGIRESIAREALDAFSPQAFAHLLGASETLIIVAESLGHLIGFAQVTLCVDHPMLGVSTAAELQRLYVQERFTGCGAGRLLLEAAEQRATARKAALMWATVWVGNPRALGFYPRQGYEVKGSPRYEFQGETHENRLFAKLLGGSNLTRNSV</sequence>
<evidence type="ECO:0000259" key="3">
    <source>
        <dbReference type="PROSITE" id="PS51186"/>
    </source>
</evidence>
<evidence type="ECO:0000256" key="1">
    <source>
        <dbReference type="ARBA" id="ARBA00022679"/>
    </source>
</evidence>
<dbReference type="PANTHER" id="PTHR43877">
    <property type="entry name" value="AMINOALKYLPHOSPHONATE N-ACETYLTRANSFERASE-RELATED-RELATED"/>
    <property type="match status" value="1"/>
</dbReference>
<accession>A0A0P9TT45</accession>
<dbReference type="GO" id="GO:0016747">
    <property type="term" value="F:acyltransferase activity, transferring groups other than amino-acyl groups"/>
    <property type="evidence" value="ECO:0007669"/>
    <property type="project" value="InterPro"/>
</dbReference>
<keyword evidence="1 4" id="KW-0808">Transferase</keyword>
<evidence type="ECO:0000313" key="5">
    <source>
        <dbReference type="Proteomes" id="UP000050265"/>
    </source>
</evidence>
<dbReference type="AlphaFoldDB" id="A0A0P9TT45"/>
<dbReference type="Proteomes" id="UP000050265">
    <property type="component" value="Unassembled WGS sequence"/>
</dbReference>
<gene>
    <name evidence="4" type="ORF">ALO35_100522</name>
</gene>
<dbReference type="InterPro" id="IPR016181">
    <property type="entry name" value="Acyl_CoA_acyltransferase"/>
</dbReference>
<dbReference type="PROSITE" id="PS51186">
    <property type="entry name" value="GNAT"/>
    <property type="match status" value="1"/>
</dbReference>
<keyword evidence="2" id="KW-0012">Acyltransferase</keyword>
<dbReference type="SUPFAM" id="SSF55729">
    <property type="entry name" value="Acyl-CoA N-acyltransferases (Nat)"/>
    <property type="match status" value="1"/>
</dbReference>
<dbReference type="Pfam" id="PF00583">
    <property type="entry name" value="Acetyltransf_1"/>
    <property type="match status" value="1"/>
</dbReference>
<proteinExistence type="predicted"/>
<dbReference type="PATRIC" id="fig|53707.9.peg.6170"/>
<name>A0A0P9TT45_PSEAV</name>
<protein>
    <submittedName>
        <fullName evidence="4">Histone acetyltransferase HPA2 and related acetyltransferase</fullName>
    </submittedName>
</protein>
<dbReference type="Gene3D" id="3.40.630.30">
    <property type="match status" value="1"/>
</dbReference>
<feature type="domain" description="N-acetyltransferase" evidence="3">
    <location>
        <begin position="37"/>
        <end position="206"/>
    </location>
</feature>
<comment type="caution">
    <text evidence="4">The sequence shown here is derived from an EMBL/GenBank/DDBJ whole genome shotgun (WGS) entry which is preliminary data.</text>
</comment>